<gene>
    <name evidence="2" type="ORF">FIV34_17890</name>
</gene>
<evidence type="ECO:0000313" key="3">
    <source>
        <dbReference type="Proteomes" id="UP000316093"/>
    </source>
</evidence>
<evidence type="ECO:0000313" key="2">
    <source>
        <dbReference type="EMBL" id="QDE40951.1"/>
    </source>
</evidence>
<accession>A0A4Y5Z6L7</accession>
<keyword evidence="1" id="KW-0812">Transmembrane</keyword>
<dbReference type="KEGG" id="lpy:FIV34_17890"/>
<reference evidence="2 3" key="1">
    <citation type="submission" date="2019-06" db="EMBL/GenBank/DDBJ databases">
        <title>A complete genome sequence for Luteibacter pinisoli MAH-14.</title>
        <authorList>
            <person name="Baltrus D.A."/>
        </authorList>
    </citation>
    <scope>NUCLEOTIDE SEQUENCE [LARGE SCALE GENOMIC DNA]</scope>
    <source>
        <strain evidence="2 3">MAH-14</strain>
    </source>
</reference>
<protein>
    <submittedName>
        <fullName evidence="2">DUF962 domain-containing protein</fullName>
    </submittedName>
</protein>
<dbReference type="RefSeq" id="WP_139984876.1">
    <property type="nucleotide sequence ID" value="NZ_CP041046.1"/>
</dbReference>
<sequence length="155" mass="17467">MRDAATWFGNYSQDHQNPTNRLIHWVCVPAITWTVIAFVWLIPVPPGLGKPGLWAVLAMFLAFLFYYYRLSRVIGLAMAGAFISLGFLTDFLYYALGPSGLAWTAAVVFVAAWIGQFIGHKIEGRRPSFFTDLQYLLIGPAWLMSKALRRAGKDY</sequence>
<dbReference type="PANTHER" id="PTHR28026:SF9">
    <property type="entry name" value="2-HYDROXY-PALMITIC ACID DIOXYGENASE MPO1"/>
    <property type="match status" value="1"/>
</dbReference>
<feature type="transmembrane region" description="Helical" evidence="1">
    <location>
        <begin position="22"/>
        <end position="42"/>
    </location>
</feature>
<name>A0A4Y5Z6L7_9GAMM</name>
<proteinExistence type="predicted"/>
<evidence type="ECO:0000256" key="1">
    <source>
        <dbReference type="SAM" id="Phobius"/>
    </source>
</evidence>
<dbReference type="OrthoDB" id="5515308at2"/>
<dbReference type="Pfam" id="PF06127">
    <property type="entry name" value="Mpo1-like"/>
    <property type="match status" value="1"/>
</dbReference>
<keyword evidence="1" id="KW-1133">Transmembrane helix</keyword>
<dbReference type="PANTHER" id="PTHR28026">
    <property type="entry name" value="DUF962 DOMAIN PROTEIN (AFU_ORTHOLOGUE AFUA_8G05310)"/>
    <property type="match status" value="1"/>
</dbReference>
<dbReference type="GO" id="GO:0046521">
    <property type="term" value="P:sphingoid catabolic process"/>
    <property type="evidence" value="ECO:0007669"/>
    <property type="project" value="TreeGrafter"/>
</dbReference>
<dbReference type="GO" id="GO:0016020">
    <property type="term" value="C:membrane"/>
    <property type="evidence" value="ECO:0007669"/>
    <property type="project" value="GOC"/>
</dbReference>
<keyword evidence="1" id="KW-0472">Membrane</keyword>
<dbReference type="Proteomes" id="UP000316093">
    <property type="component" value="Chromosome"/>
</dbReference>
<dbReference type="EMBL" id="CP041046">
    <property type="protein sequence ID" value="QDE40951.1"/>
    <property type="molecule type" value="Genomic_DNA"/>
</dbReference>
<feature type="transmembrane region" description="Helical" evidence="1">
    <location>
        <begin position="75"/>
        <end position="95"/>
    </location>
</feature>
<dbReference type="InterPro" id="IPR009305">
    <property type="entry name" value="Mpo1-like"/>
</dbReference>
<dbReference type="AlphaFoldDB" id="A0A4Y5Z6L7"/>
<feature type="transmembrane region" description="Helical" evidence="1">
    <location>
        <begin position="48"/>
        <end position="68"/>
    </location>
</feature>
<feature type="transmembrane region" description="Helical" evidence="1">
    <location>
        <begin position="101"/>
        <end position="119"/>
    </location>
</feature>
<keyword evidence="3" id="KW-1185">Reference proteome</keyword>
<organism evidence="2 3">
    <name type="scientific">Luteibacter pinisoli</name>
    <dbReference type="NCBI Taxonomy" id="2589080"/>
    <lineage>
        <taxon>Bacteria</taxon>
        <taxon>Pseudomonadati</taxon>
        <taxon>Pseudomonadota</taxon>
        <taxon>Gammaproteobacteria</taxon>
        <taxon>Lysobacterales</taxon>
        <taxon>Rhodanobacteraceae</taxon>
        <taxon>Luteibacter</taxon>
    </lineage>
</organism>